<dbReference type="GO" id="GO:0006508">
    <property type="term" value="P:proteolysis"/>
    <property type="evidence" value="ECO:0007669"/>
    <property type="project" value="UniProtKB-KW"/>
</dbReference>
<feature type="domain" description="Peptidase M48" evidence="13">
    <location>
        <begin position="252"/>
        <end position="437"/>
    </location>
</feature>
<evidence type="ECO:0000256" key="12">
    <source>
        <dbReference type="SAM" id="Phobius"/>
    </source>
</evidence>
<keyword evidence="10" id="KW-0482">Metalloprotease</keyword>
<dbReference type="InterPro" id="IPR001915">
    <property type="entry name" value="Peptidase_M48"/>
</dbReference>
<gene>
    <name evidence="15" type="ORF">DGG96_17005</name>
    <name evidence="14" type="ORF">DGG96_18585</name>
    <name evidence="16" type="ORF">ELY20_13430</name>
</gene>
<dbReference type="OrthoDB" id="5295941at2"/>
<dbReference type="PANTHER" id="PTHR43221:SF1">
    <property type="entry name" value="PROTEASE HTPX"/>
    <property type="match status" value="1"/>
</dbReference>
<dbReference type="CDD" id="cd07328">
    <property type="entry name" value="M48_Ste24p_like"/>
    <property type="match status" value="1"/>
</dbReference>
<dbReference type="EMBL" id="QHJG01000034">
    <property type="protein sequence ID" value="PWY54467.1"/>
    <property type="molecule type" value="Genomic_DNA"/>
</dbReference>
<protein>
    <recommendedName>
        <fullName evidence="13">Peptidase M48 domain-containing protein</fullName>
    </recommendedName>
</protein>
<keyword evidence="7" id="KW-0378">Hydrolase</keyword>
<reference evidence="16 18" key="2">
    <citation type="submission" date="2018-12" db="EMBL/GenBank/DDBJ databases">
        <title>Legionella sp,whole genome shotgun sequence.</title>
        <authorList>
            <person name="Wu H."/>
        </authorList>
    </citation>
    <scope>NUCLEOTIDE SEQUENCE [LARGE SCALE GENOMIC DNA]</scope>
    <source>
        <strain evidence="16">Km489</strain>
        <strain evidence="18">km489</strain>
    </source>
</reference>
<evidence type="ECO:0000313" key="14">
    <source>
        <dbReference type="EMBL" id="PWY54115.1"/>
    </source>
</evidence>
<dbReference type="EMBL" id="RZGX01000019">
    <property type="protein sequence ID" value="RUR21109.1"/>
    <property type="molecule type" value="Genomic_DNA"/>
</dbReference>
<evidence type="ECO:0000256" key="7">
    <source>
        <dbReference type="ARBA" id="ARBA00022801"/>
    </source>
</evidence>
<evidence type="ECO:0000313" key="18">
    <source>
        <dbReference type="Proteomes" id="UP000287374"/>
    </source>
</evidence>
<evidence type="ECO:0000313" key="17">
    <source>
        <dbReference type="Proteomes" id="UP000247152"/>
    </source>
</evidence>
<keyword evidence="6" id="KW-0479">Metal-binding</keyword>
<evidence type="ECO:0000313" key="16">
    <source>
        <dbReference type="EMBL" id="RUR21109.1"/>
    </source>
</evidence>
<dbReference type="GO" id="GO:0005886">
    <property type="term" value="C:plasma membrane"/>
    <property type="evidence" value="ECO:0007669"/>
    <property type="project" value="UniProtKB-SubCell"/>
</dbReference>
<dbReference type="Proteomes" id="UP000247152">
    <property type="component" value="Unassembled WGS sequence"/>
</dbReference>
<keyword evidence="9 12" id="KW-1133">Transmembrane helix</keyword>
<evidence type="ECO:0000256" key="11">
    <source>
        <dbReference type="ARBA" id="ARBA00023136"/>
    </source>
</evidence>
<dbReference type="InterPro" id="IPR050083">
    <property type="entry name" value="HtpX_protease"/>
</dbReference>
<proteinExistence type="predicted"/>
<feature type="transmembrane region" description="Helical" evidence="12">
    <location>
        <begin position="135"/>
        <end position="155"/>
    </location>
</feature>
<comment type="caution">
    <text evidence="14">The sequence shown here is derived from an EMBL/GenBank/DDBJ whole genome shotgun (WGS) entry which is preliminary data.</text>
</comment>
<evidence type="ECO:0000256" key="6">
    <source>
        <dbReference type="ARBA" id="ARBA00022723"/>
    </source>
</evidence>
<dbReference type="EMBL" id="QHJG01000044">
    <property type="protein sequence ID" value="PWY54115.1"/>
    <property type="molecule type" value="Genomic_DNA"/>
</dbReference>
<keyword evidence="11 12" id="KW-0472">Membrane</keyword>
<name>A0A317TYY0_9GAMM</name>
<keyword evidence="8" id="KW-0862">Zinc</keyword>
<dbReference type="RefSeq" id="WP_110143742.1">
    <property type="nucleotide sequence ID" value="NZ_QHJG01000034.1"/>
</dbReference>
<evidence type="ECO:0000256" key="1">
    <source>
        <dbReference type="ARBA" id="ARBA00001947"/>
    </source>
</evidence>
<evidence type="ECO:0000313" key="15">
    <source>
        <dbReference type="EMBL" id="PWY54467.1"/>
    </source>
</evidence>
<accession>A0A317TYY0</accession>
<evidence type="ECO:0000259" key="13">
    <source>
        <dbReference type="Pfam" id="PF01435"/>
    </source>
</evidence>
<dbReference type="PANTHER" id="PTHR43221">
    <property type="entry name" value="PROTEASE HTPX"/>
    <property type="match status" value="1"/>
</dbReference>
<dbReference type="Gene3D" id="3.30.2010.10">
    <property type="entry name" value="Metalloproteases ('zincins'), catalytic domain"/>
    <property type="match status" value="1"/>
</dbReference>
<evidence type="ECO:0000256" key="9">
    <source>
        <dbReference type="ARBA" id="ARBA00022989"/>
    </source>
</evidence>
<feature type="transmembrane region" description="Helical" evidence="12">
    <location>
        <begin position="167"/>
        <end position="184"/>
    </location>
</feature>
<evidence type="ECO:0000256" key="3">
    <source>
        <dbReference type="ARBA" id="ARBA00022475"/>
    </source>
</evidence>
<keyword evidence="18" id="KW-1185">Reference proteome</keyword>
<evidence type="ECO:0000256" key="10">
    <source>
        <dbReference type="ARBA" id="ARBA00023049"/>
    </source>
</evidence>
<reference evidence="14 17" key="1">
    <citation type="submission" date="2018-05" db="EMBL/GenBank/DDBJ databases">
        <title>Legionella qingyii sp.nov., whole genome shotgun sequence.</title>
        <authorList>
            <person name="Wu H."/>
            <person name="Zhu Q."/>
            <person name="Hu C."/>
        </authorList>
    </citation>
    <scope>NUCLEOTIDE SEQUENCE [LARGE SCALE GENOMIC DNA]</scope>
    <source>
        <strain evidence="14 17">HEB18</strain>
    </source>
</reference>
<dbReference type="Proteomes" id="UP000287374">
    <property type="component" value="Unassembled WGS sequence"/>
</dbReference>
<evidence type="ECO:0000256" key="5">
    <source>
        <dbReference type="ARBA" id="ARBA00022692"/>
    </source>
</evidence>
<comment type="subcellular location">
    <subcellularLocation>
        <location evidence="2">Cell membrane</location>
        <topology evidence="2">Multi-pass membrane protein</topology>
    </subcellularLocation>
</comment>
<dbReference type="Pfam" id="PF01435">
    <property type="entry name" value="Peptidase_M48"/>
    <property type="match status" value="1"/>
</dbReference>
<comment type="cofactor">
    <cofactor evidence="1">
        <name>Zn(2+)</name>
        <dbReference type="ChEBI" id="CHEBI:29105"/>
    </cofactor>
</comment>
<keyword evidence="4" id="KW-0645">Protease</keyword>
<dbReference type="GO" id="GO:0046872">
    <property type="term" value="F:metal ion binding"/>
    <property type="evidence" value="ECO:0007669"/>
    <property type="project" value="UniProtKB-KW"/>
</dbReference>
<keyword evidence="3" id="KW-1003">Cell membrane</keyword>
<evidence type="ECO:0000256" key="8">
    <source>
        <dbReference type="ARBA" id="ARBA00022833"/>
    </source>
</evidence>
<evidence type="ECO:0000256" key="4">
    <source>
        <dbReference type="ARBA" id="ARBA00022670"/>
    </source>
</evidence>
<dbReference type="GO" id="GO:0004222">
    <property type="term" value="F:metalloendopeptidase activity"/>
    <property type="evidence" value="ECO:0007669"/>
    <property type="project" value="InterPro"/>
</dbReference>
<organism evidence="14 17">
    <name type="scientific">Legionella qingyii</name>
    <dbReference type="NCBI Taxonomy" id="2184757"/>
    <lineage>
        <taxon>Bacteria</taxon>
        <taxon>Pseudomonadati</taxon>
        <taxon>Pseudomonadota</taxon>
        <taxon>Gammaproteobacteria</taxon>
        <taxon>Legionellales</taxon>
        <taxon>Legionellaceae</taxon>
        <taxon>Legionella</taxon>
    </lineage>
</organism>
<evidence type="ECO:0000256" key="2">
    <source>
        <dbReference type="ARBA" id="ARBA00004651"/>
    </source>
</evidence>
<feature type="transmembrane region" description="Helical" evidence="12">
    <location>
        <begin position="7"/>
        <end position="28"/>
    </location>
</feature>
<feature type="transmembrane region" description="Helical" evidence="12">
    <location>
        <begin position="92"/>
        <end position="114"/>
    </location>
</feature>
<sequence>MDNFRKWIFIIFLTTLIPVLGVLVGWMVSNGYENQYEETVVQLFKDKKGIDIRENPQVLNQLKLNTLCNEKDLDPALNSVCDEFNQINNLKYYSSITLAFTALLFCVIFTLGFLSRNNRNILFYLFKPGLLLSQISAAILVIANASILIFSIYFAESFYFEKVHLGLIVSLGIVAGITAIYVLIKSFIPIKDVEAKVFGKILDKRKYPTIWQTVESVAKKVGTNAPSTIIAGMDPTFFVTEANILCLDGNVQGRSLFISLPFCRVLSKNEFLAILGHEMGHFIGEDTKWSRKFYPIYRRANDTILSLDTSNNEQGLAQLSLLPSFIFMNIFIGAFEKSEKAISRKRELNADSVGIKISSKEEMSSALLKAHIYQYVWLYTQQQMEKVLSEGKQIINISTFFAQICKEIPQDFMKNEIGNTHTSHPTDSHPPLSIRLNSMGLDVDSIYNKGINIESDQAITLIEDIETLEKELTDLEYYKLRQSS</sequence>
<dbReference type="AlphaFoldDB" id="A0A317TYY0"/>
<keyword evidence="5 12" id="KW-0812">Transmembrane</keyword>